<dbReference type="AlphaFoldDB" id="A0A835IWM6"/>
<protein>
    <recommendedName>
        <fullName evidence="3">DUF2828 domain-containing protein</fullName>
    </recommendedName>
</protein>
<dbReference type="OrthoDB" id="1934832at2759"/>
<feature type="region of interest" description="Disordered" evidence="1">
    <location>
        <begin position="1"/>
        <end position="29"/>
    </location>
</feature>
<gene>
    <name evidence="4" type="ORF">IFM89_034459</name>
</gene>
<evidence type="ECO:0000313" key="5">
    <source>
        <dbReference type="Proteomes" id="UP000631114"/>
    </source>
</evidence>
<dbReference type="InterPro" id="IPR058580">
    <property type="entry name" value="DUF2828"/>
</dbReference>
<accession>A0A835IWM6</accession>
<name>A0A835IWM6_9MAGN</name>
<dbReference type="InterPro" id="IPR011205">
    <property type="entry name" value="UCP015417_vWA"/>
</dbReference>
<dbReference type="PANTHER" id="PTHR31373:SF27">
    <property type="entry name" value="TROVE DOMAIN-CONTAINING PROTEIN"/>
    <property type="match status" value="1"/>
</dbReference>
<sequence>MAAPSFQLIGPPKLHENNPSSSCSSNMDDTFMQDFNEPNPPRGLIENLSPTFMSTGNPCLDFLFHIVPDTPPQNLVERLSLAWKHSELTTLKLICHLRGVRGVGKSDKEGFFTAALWLHKHHPKTLACNVKSIADFGYFKDLPEILEITSPVRFRHVCNFNDSDLVSKLELGKSDGKKKPGKGVTGIFWIILVNLGIFVADHWFHVLFGR</sequence>
<keyword evidence="5" id="KW-1185">Reference proteome</keyword>
<proteinExistence type="predicted"/>
<organism evidence="4 5">
    <name type="scientific">Coptis chinensis</name>
    <dbReference type="NCBI Taxonomy" id="261450"/>
    <lineage>
        <taxon>Eukaryota</taxon>
        <taxon>Viridiplantae</taxon>
        <taxon>Streptophyta</taxon>
        <taxon>Embryophyta</taxon>
        <taxon>Tracheophyta</taxon>
        <taxon>Spermatophyta</taxon>
        <taxon>Magnoliopsida</taxon>
        <taxon>Ranunculales</taxon>
        <taxon>Ranunculaceae</taxon>
        <taxon>Coptidoideae</taxon>
        <taxon>Coptis</taxon>
    </lineage>
</organism>
<keyword evidence="2" id="KW-0472">Membrane</keyword>
<evidence type="ECO:0000259" key="3">
    <source>
        <dbReference type="Pfam" id="PF11443"/>
    </source>
</evidence>
<evidence type="ECO:0000256" key="1">
    <source>
        <dbReference type="SAM" id="MobiDB-lite"/>
    </source>
</evidence>
<feature type="transmembrane region" description="Helical" evidence="2">
    <location>
        <begin position="183"/>
        <end position="204"/>
    </location>
</feature>
<reference evidence="4 5" key="1">
    <citation type="submission" date="2020-10" db="EMBL/GenBank/DDBJ databases">
        <title>The Coptis chinensis genome and diversification of protoberbering-type alkaloids.</title>
        <authorList>
            <person name="Wang B."/>
            <person name="Shu S."/>
            <person name="Song C."/>
            <person name="Liu Y."/>
        </authorList>
    </citation>
    <scope>NUCLEOTIDE SEQUENCE [LARGE SCALE GENOMIC DNA]</scope>
    <source>
        <strain evidence="4">HL-2020</strain>
        <tissue evidence="4">Leaf</tissue>
    </source>
</reference>
<feature type="compositionally biased region" description="Polar residues" evidence="1">
    <location>
        <begin position="17"/>
        <end position="28"/>
    </location>
</feature>
<dbReference type="Proteomes" id="UP000631114">
    <property type="component" value="Unassembled WGS sequence"/>
</dbReference>
<dbReference type="EMBL" id="JADFTS010000001">
    <property type="protein sequence ID" value="KAF9626525.1"/>
    <property type="molecule type" value="Genomic_DNA"/>
</dbReference>
<feature type="domain" description="DUF2828" evidence="3">
    <location>
        <begin position="46"/>
        <end position="149"/>
    </location>
</feature>
<comment type="caution">
    <text evidence="4">The sequence shown here is derived from an EMBL/GenBank/DDBJ whole genome shotgun (WGS) entry which is preliminary data.</text>
</comment>
<evidence type="ECO:0000313" key="4">
    <source>
        <dbReference type="EMBL" id="KAF9626525.1"/>
    </source>
</evidence>
<keyword evidence="2" id="KW-0812">Transmembrane</keyword>
<evidence type="ECO:0000256" key="2">
    <source>
        <dbReference type="SAM" id="Phobius"/>
    </source>
</evidence>
<dbReference type="Pfam" id="PF11443">
    <property type="entry name" value="DUF2828"/>
    <property type="match status" value="1"/>
</dbReference>
<dbReference type="PANTHER" id="PTHR31373">
    <property type="entry name" value="OS06G0652100 PROTEIN"/>
    <property type="match status" value="1"/>
</dbReference>
<keyword evidence="2" id="KW-1133">Transmembrane helix</keyword>